<gene>
    <name evidence="4" type="ORF">DJ013_21090</name>
</gene>
<feature type="domain" description="Protein FecR C-terminal" evidence="3">
    <location>
        <begin position="246"/>
        <end position="312"/>
    </location>
</feature>
<feature type="transmembrane region" description="Helical" evidence="1">
    <location>
        <begin position="81"/>
        <end position="100"/>
    </location>
</feature>
<dbReference type="PANTHER" id="PTHR30273">
    <property type="entry name" value="PERIPLASMIC SIGNAL SENSOR AND SIGMA FACTOR ACTIVATOR FECR-RELATED"/>
    <property type="match status" value="1"/>
</dbReference>
<dbReference type="InterPro" id="IPR032508">
    <property type="entry name" value="FecR_C"/>
</dbReference>
<organism evidence="4 5">
    <name type="scientific">Arcticibacterium luteifluviistationis</name>
    <dbReference type="NCBI Taxonomy" id="1784714"/>
    <lineage>
        <taxon>Bacteria</taxon>
        <taxon>Pseudomonadati</taxon>
        <taxon>Bacteroidota</taxon>
        <taxon>Cytophagia</taxon>
        <taxon>Cytophagales</taxon>
        <taxon>Leadbetterellaceae</taxon>
        <taxon>Arcticibacterium</taxon>
    </lineage>
</organism>
<dbReference type="Gene3D" id="2.60.120.1440">
    <property type="match status" value="1"/>
</dbReference>
<dbReference type="Proteomes" id="UP000249873">
    <property type="component" value="Chromosome"/>
</dbReference>
<feature type="domain" description="FecR protein" evidence="2">
    <location>
        <begin position="121"/>
        <end position="202"/>
    </location>
</feature>
<proteinExistence type="predicted"/>
<name>A0A2Z4GGL5_9BACT</name>
<evidence type="ECO:0000313" key="4">
    <source>
        <dbReference type="EMBL" id="AWW00543.1"/>
    </source>
</evidence>
<dbReference type="EMBL" id="CP029480">
    <property type="protein sequence ID" value="AWW00543.1"/>
    <property type="molecule type" value="Genomic_DNA"/>
</dbReference>
<dbReference type="RefSeq" id="WP_111373909.1">
    <property type="nucleotide sequence ID" value="NZ_CP029480.1"/>
</dbReference>
<dbReference type="GO" id="GO:0016989">
    <property type="term" value="F:sigma factor antagonist activity"/>
    <property type="evidence" value="ECO:0007669"/>
    <property type="project" value="TreeGrafter"/>
</dbReference>
<protein>
    <recommendedName>
        <fullName evidence="6">Iron dicitrate transport regulator FecR</fullName>
    </recommendedName>
</protein>
<dbReference type="InterPro" id="IPR006860">
    <property type="entry name" value="FecR"/>
</dbReference>
<dbReference type="PANTHER" id="PTHR30273:SF2">
    <property type="entry name" value="PROTEIN FECR"/>
    <property type="match status" value="1"/>
</dbReference>
<keyword evidence="5" id="KW-1185">Reference proteome</keyword>
<accession>A0A2Z4GGL5</accession>
<evidence type="ECO:0000256" key="1">
    <source>
        <dbReference type="SAM" id="Phobius"/>
    </source>
</evidence>
<dbReference type="OrthoDB" id="1452822at2"/>
<evidence type="ECO:0008006" key="6">
    <source>
        <dbReference type="Google" id="ProtNLM"/>
    </source>
</evidence>
<dbReference type="PIRSF" id="PIRSF018266">
    <property type="entry name" value="FecR"/>
    <property type="match status" value="1"/>
</dbReference>
<dbReference type="AlphaFoldDB" id="A0A2Z4GGL5"/>
<keyword evidence="1" id="KW-0812">Transmembrane</keyword>
<keyword evidence="1" id="KW-0472">Membrane</keyword>
<reference evidence="4 5" key="1">
    <citation type="submission" date="2018-05" db="EMBL/GenBank/DDBJ databases">
        <title>Complete genome sequence of Arcticibacterium luteifluviistationis SM1504T, a cytophagaceae bacterium isolated from Arctic surface seawater.</title>
        <authorList>
            <person name="Li Y."/>
            <person name="Qin Q.-L."/>
        </authorList>
    </citation>
    <scope>NUCLEOTIDE SEQUENCE [LARGE SCALE GENOMIC DNA]</scope>
    <source>
        <strain evidence="4 5">SM1504</strain>
    </source>
</reference>
<keyword evidence="1" id="KW-1133">Transmembrane helix</keyword>
<evidence type="ECO:0000313" key="5">
    <source>
        <dbReference type="Proteomes" id="UP000249873"/>
    </source>
</evidence>
<evidence type="ECO:0000259" key="2">
    <source>
        <dbReference type="Pfam" id="PF04773"/>
    </source>
</evidence>
<dbReference type="Pfam" id="PF04773">
    <property type="entry name" value="FecR"/>
    <property type="match status" value="1"/>
</dbReference>
<evidence type="ECO:0000259" key="3">
    <source>
        <dbReference type="Pfam" id="PF16344"/>
    </source>
</evidence>
<dbReference type="Gene3D" id="3.55.50.30">
    <property type="match status" value="1"/>
</dbReference>
<dbReference type="KEGG" id="als:DJ013_21090"/>
<sequence>MKRTIDDNILAKYFDHTATAAELEETNNWLEEDPENEVLLKQYHQIWTASNAEVKNFEPNVKAAWQQIEPKLQVHKKQPNYLRIAAVAVGVLLISTYLILTNNRPTEYLSFKSEADTQIKTLADGSTITLNSFSLLEYPEEFESDERRIKLIGEAFFDITKNPDKPFIIEANGTEIKVLGTSFNVTARDENVKVSVNSGRVEFKKTEKKKVILEKGDEAIYESKKDTITATAIFDRNVFAYKTKVFEFKNTKIEEVVSTLNKGYKSNIKLEGSNWENYALTTKFENENLFEALGIIAETLDLKVENKDKSYILVKNTVSE</sequence>
<dbReference type="InterPro" id="IPR012373">
    <property type="entry name" value="Ferrdict_sens_TM"/>
</dbReference>
<dbReference type="Pfam" id="PF16344">
    <property type="entry name" value="FecR_C"/>
    <property type="match status" value="1"/>
</dbReference>